<proteinExistence type="predicted"/>
<evidence type="ECO:0000313" key="1">
    <source>
        <dbReference type="EMBL" id="OGM39249.1"/>
    </source>
</evidence>
<reference evidence="1 2" key="1">
    <citation type="journal article" date="2016" name="Genome Biol. Evol.">
        <title>Draft genome sequence of an aflatoxigenic Aspergillus species, A. bombycis.</title>
        <authorList>
            <person name="Moore G.G."/>
            <person name="Mack B.M."/>
            <person name="Beltz S.B."/>
            <person name="Gilbert M.K."/>
        </authorList>
    </citation>
    <scope>NUCLEOTIDE SEQUENCE [LARGE SCALE GENOMIC DNA]</scope>
    <source>
        <strain evidence="2">NRRL 26010</strain>
    </source>
</reference>
<gene>
    <name evidence="1" type="ORF">ABOM_012223</name>
</gene>
<dbReference type="Proteomes" id="UP000179179">
    <property type="component" value="Unassembled WGS sequence"/>
</dbReference>
<organism evidence="1 2">
    <name type="scientific">Aspergillus bombycis</name>
    <dbReference type="NCBI Taxonomy" id="109264"/>
    <lineage>
        <taxon>Eukaryota</taxon>
        <taxon>Fungi</taxon>
        <taxon>Dikarya</taxon>
        <taxon>Ascomycota</taxon>
        <taxon>Pezizomycotina</taxon>
        <taxon>Eurotiomycetes</taxon>
        <taxon>Eurotiomycetidae</taxon>
        <taxon>Eurotiales</taxon>
        <taxon>Aspergillaceae</taxon>
        <taxon>Aspergillus</taxon>
    </lineage>
</organism>
<accession>A0A1F7ZIW5</accession>
<evidence type="ECO:0000313" key="2">
    <source>
        <dbReference type="Proteomes" id="UP000179179"/>
    </source>
</evidence>
<protein>
    <submittedName>
        <fullName evidence="1">Uncharacterized protein</fullName>
    </submittedName>
</protein>
<dbReference type="EMBL" id="LYCR01000232">
    <property type="protein sequence ID" value="OGM39249.1"/>
    <property type="molecule type" value="Genomic_DNA"/>
</dbReference>
<name>A0A1F7ZIW5_9EURO</name>
<comment type="caution">
    <text evidence="1">The sequence shown here is derived from an EMBL/GenBank/DDBJ whole genome shotgun (WGS) entry which is preliminary data.</text>
</comment>
<dbReference type="AlphaFoldDB" id="A0A1F7ZIW5"/>
<sequence length="21" mass="2661">MDRMLLQIQNLQDTYWKGLFF</sequence>
<keyword evidence="2" id="KW-1185">Reference proteome</keyword>